<evidence type="ECO:0000256" key="1">
    <source>
        <dbReference type="SAM" id="MobiDB-lite"/>
    </source>
</evidence>
<dbReference type="EMBL" id="BJYV01000001">
    <property type="protein sequence ID" value="GEO20067.1"/>
    <property type="molecule type" value="Genomic_DNA"/>
</dbReference>
<dbReference type="AlphaFoldDB" id="A0A512C7I2"/>
<gene>
    <name evidence="2" type="ORF">CQA01_06010</name>
</gene>
<feature type="compositionally biased region" description="Polar residues" evidence="1">
    <location>
        <begin position="1"/>
        <end position="15"/>
    </location>
</feature>
<sequence length="87" mass="9706">MTVATFSYAQKNNDLTGPAAKNQKPWQNTEKAKKVYTLETTSKAQGPSAKNKKSWESTSKNYQQVTLVTNKTRVTGPKAKNAKVWND</sequence>
<comment type="caution">
    <text evidence="2">The sequence shown here is derived from an EMBL/GenBank/DDBJ whole genome shotgun (WGS) entry which is preliminary data.</text>
</comment>
<evidence type="ECO:0000313" key="2">
    <source>
        <dbReference type="EMBL" id="GEO20067.1"/>
    </source>
</evidence>
<feature type="region of interest" description="Disordered" evidence="1">
    <location>
        <begin position="1"/>
        <end position="58"/>
    </location>
</feature>
<dbReference type="Proteomes" id="UP000321301">
    <property type="component" value="Unassembled WGS sequence"/>
</dbReference>
<proteinExistence type="predicted"/>
<organism evidence="2 3">
    <name type="scientific">Cyclobacterium qasimii</name>
    <dbReference type="NCBI Taxonomy" id="1350429"/>
    <lineage>
        <taxon>Bacteria</taxon>
        <taxon>Pseudomonadati</taxon>
        <taxon>Bacteroidota</taxon>
        <taxon>Cytophagia</taxon>
        <taxon>Cytophagales</taxon>
        <taxon>Cyclobacteriaceae</taxon>
        <taxon>Cyclobacterium</taxon>
    </lineage>
</organism>
<name>A0A512C7I2_9BACT</name>
<protein>
    <submittedName>
        <fullName evidence="2">Uncharacterized protein</fullName>
    </submittedName>
</protein>
<evidence type="ECO:0000313" key="3">
    <source>
        <dbReference type="Proteomes" id="UP000321301"/>
    </source>
</evidence>
<reference evidence="2 3" key="1">
    <citation type="submission" date="2019-07" db="EMBL/GenBank/DDBJ databases">
        <title>Whole genome shotgun sequence of Cyclobacterium qasimii NBRC 106168.</title>
        <authorList>
            <person name="Hosoyama A."/>
            <person name="Uohara A."/>
            <person name="Ohji S."/>
            <person name="Ichikawa N."/>
        </authorList>
    </citation>
    <scope>NUCLEOTIDE SEQUENCE [LARGE SCALE GENOMIC DNA]</scope>
    <source>
        <strain evidence="2 3">NBRC 106168</strain>
    </source>
</reference>
<keyword evidence="3" id="KW-1185">Reference proteome</keyword>
<accession>A0A512C7I2</accession>